<evidence type="ECO:0000313" key="8">
    <source>
        <dbReference type="Proteomes" id="UP000244162"/>
    </source>
</evidence>
<evidence type="ECO:0000256" key="2">
    <source>
        <dbReference type="ARBA" id="ARBA00022741"/>
    </source>
</evidence>
<dbReference type="InterPro" id="IPR050187">
    <property type="entry name" value="Lipid_Phosphate_FormReg"/>
</dbReference>
<feature type="region of interest" description="Disordered" evidence="5">
    <location>
        <begin position="1"/>
        <end position="59"/>
    </location>
</feature>
<dbReference type="AlphaFoldDB" id="A0A2T5G050"/>
<dbReference type="InterPro" id="IPR001206">
    <property type="entry name" value="Diacylglycerol_kinase_cat_dom"/>
</dbReference>
<sequence>MSSIRGRISTAIRNAHPPSAAAASTPSPPSRARSACASDASSDRSAIIGAGPSPPRNRFPPVTSAATPVIVNRNGGAAIAAGAGLEERIAAVFADAGATADVRLVEGEDVGDAVRACADHALIVVAGGDGTLGAAANALARRGSAARLGILPLGTRNHLARQLGIPLDLPAAANVAIHGMTRRIDLATVNDAGFVNNASVGFYPLLVRWREEERRRHHLPKWLANFLAGWAALRRLPHHRMRLRIEGAVRTVHTPLLFVGNNLYRLRAGHIGERAALDDGKLSLFVVPIRSRPGIIWFALRIMFGRGDPAQDFAAFAECRRFSVSSRSRSIEIALDGEVRRMAMPLRFAILPRALSLMVPPAR</sequence>
<dbReference type="SUPFAM" id="SSF111331">
    <property type="entry name" value="NAD kinase/diacylglycerol kinase-like"/>
    <property type="match status" value="1"/>
</dbReference>
<dbReference type="Gene3D" id="3.40.50.10330">
    <property type="entry name" value="Probable inorganic polyphosphate/atp-NAD kinase, domain 1"/>
    <property type="match status" value="1"/>
</dbReference>
<keyword evidence="8" id="KW-1185">Reference proteome</keyword>
<keyword evidence="1" id="KW-0808">Transferase</keyword>
<evidence type="ECO:0000256" key="4">
    <source>
        <dbReference type="ARBA" id="ARBA00022840"/>
    </source>
</evidence>
<feature type="compositionally biased region" description="Low complexity" evidence="5">
    <location>
        <begin position="17"/>
        <end position="46"/>
    </location>
</feature>
<keyword evidence="4" id="KW-0067">ATP-binding</keyword>
<evidence type="ECO:0000259" key="6">
    <source>
        <dbReference type="PROSITE" id="PS50146"/>
    </source>
</evidence>
<dbReference type="Pfam" id="PF00781">
    <property type="entry name" value="DAGK_cat"/>
    <property type="match status" value="1"/>
</dbReference>
<reference evidence="7 8" key="1">
    <citation type="submission" date="2017-09" db="EMBL/GenBank/DDBJ databases">
        <title>Sphingomonas panjinensis sp.nov., isolated from oil-contaminated soil.</title>
        <authorList>
            <person name="Wang L."/>
            <person name="Chen L."/>
        </authorList>
    </citation>
    <scope>NUCLEOTIDE SEQUENCE [LARGE SCALE GENOMIC DNA]</scope>
    <source>
        <strain evidence="7 8">FW-11</strain>
    </source>
</reference>
<evidence type="ECO:0000256" key="3">
    <source>
        <dbReference type="ARBA" id="ARBA00022777"/>
    </source>
</evidence>
<keyword evidence="3" id="KW-0418">Kinase</keyword>
<dbReference type="PANTHER" id="PTHR12358">
    <property type="entry name" value="SPHINGOSINE KINASE"/>
    <property type="match status" value="1"/>
</dbReference>
<name>A0A2T5G050_9SPHN</name>
<dbReference type="PROSITE" id="PS50146">
    <property type="entry name" value="DAGK"/>
    <property type="match status" value="1"/>
</dbReference>
<proteinExistence type="predicted"/>
<evidence type="ECO:0000313" key="7">
    <source>
        <dbReference type="EMBL" id="PTQ12329.1"/>
    </source>
</evidence>
<dbReference type="Proteomes" id="UP000244162">
    <property type="component" value="Unassembled WGS sequence"/>
</dbReference>
<dbReference type="GO" id="GO:0016301">
    <property type="term" value="F:kinase activity"/>
    <property type="evidence" value="ECO:0007669"/>
    <property type="project" value="UniProtKB-KW"/>
</dbReference>
<dbReference type="SMART" id="SM00046">
    <property type="entry name" value="DAGKc"/>
    <property type="match status" value="1"/>
</dbReference>
<dbReference type="InterPro" id="IPR045540">
    <property type="entry name" value="YegS/DAGK_C"/>
</dbReference>
<gene>
    <name evidence="7" type="ORF">CLG96_07285</name>
</gene>
<organism evidence="7 8">
    <name type="scientific">Sphingomonas oleivorans</name>
    <dbReference type="NCBI Taxonomy" id="1735121"/>
    <lineage>
        <taxon>Bacteria</taxon>
        <taxon>Pseudomonadati</taxon>
        <taxon>Pseudomonadota</taxon>
        <taxon>Alphaproteobacteria</taxon>
        <taxon>Sphingomonadales</taxon>
        <taxon>Sphingomonadaceae</taxon>
        <taxon>Sphingomonas</taxon>
    </lineage>
</organism>
<dbReference type="GO" id="GO:0005524">
    <property type="term" value="F:ATP binding"/>
    <property type="evidence" value="ECO:0007669"/>
    <property type="project" value="UniProtKB-KW"/>
</dbReference>
<dbReference type="OrthoDB" id="142078at2"/>
<evidence type="ECO:0000256" key="5">
    <source>
        <dbReference type="SAM" id="MobiDB-lite"/>
    </source>
</evidence>
<dbReference type="Gene3D" id="2.60.200.40">
    <property type="match status" value="1"/>
</dbReference>
<evidence type="ECO:0000256" key="1">
    <source>
        <dbReference type="ARBA" id="ARBA00022679"/>
    </source>
</evidence>
<dbReference type="InterPro" id="IPR017438">
    <property type="entry name" value="ATP-NAD_kinase_N"/>
</dbReference>
<dbReference type="Pfam" id="PF19279">
    <property type="entry name" value="YegS_C"/>
    <property type="match status" value="1"/>
</dbReference>
<accession>A0A2T5G050</accession>
<keyword evidence="2" id="KW-0547">Nucleotide-binding</keyword>
<feature type="domain" description="DAGKc" evidence="6">
    <location>
        <begin position="64"/>
        <end position="193"/>
    </location>
</feature>
<dbReference type="EMBL" id="NWBU01000005">
    <property type="protein sequence ID" value="PTQ12329.1"/>
    <property type="molecule type" value="Genomic_DNA"/>
</dbReference>
<dbReference type="InterPro" id="IPR016064">
    <property type="entry name" value="NAD/diacylglycerol_kinase_sf"/>
</dbReference>
<dbReference type="PANTHER" id="PTHR12358:SF54">
    <property type="entry name" value="SPHINGOSINE KINASE RELATED PROTEIN"/>
    <property type="match status" value="1"/>
</dbReference>
<protein>
    <recommendedName>
        <fullName evidence="6">DAGKc domain-containing protein</fullName>
    </recommendedName>
</protein>
<comment type="caution">
    <text evidence="7">The sequence shown here is derived from an EMBL/GenBank/DDBJ whole genome shotgun (WGS) entry which is preliminary data.</text>
</comment>